<feature type="binding site" evidence="3">
    <location>
        <position position="106"/>
    </location>
    <ligand>
        <name>substrate</name>
    </ligand>
</feature>
<protein>
    <submittedName>
        <fullName evidence="5">Aldo keto reductase</fullName>
    </submittedName>
</protein>
<accession>A0A5M3MG31</accession>
<feature type="domain" description="NADP-dependent oxidoreductase" evidence="4">
    <location>
        <begin position="17"/>
        <end position="282"/>
    </location>
</feature>
<dbReference type="OMA" id="WPPFLYD"/>
<dbReference type="Pfam" id="PF00248">
    <property type="entry name" value="Aldo_ket_red"/>
    <property type="match status" value="1"/>
</dbReference>
<proteinExistence type="predicted"/>
<dbReference type="PROSITE" id="PS00798">
    <property type="entry name" value="ALDOKETO_REDUCTASE_1"/>
    <property type="match status" value="1"/>
</dbReference>
<evidence type="ECO:0000259" key="4">
    <source>
        <dbReference type="Pfam" id="PF00248"/>
    </source>
</evidence>
<keyword evidence="1" id="KW-0560">Oxidoreductase</keyword>
<dbReference type="KEGG" id="cput:CONPUDRAFT_138574"/>
<evidence type="ECO:0000256" key="1">
    <source>
        <dbReference type="ARBA" id="ARBA00023002"/>
    </source>
</evidence>
<dbReference type="GeneID" id="19201216"/>
<feature type="active site" description="Proton donor" evidence="2">
    <location>
        <position position="50"/>
    </location>
</feature>
<dbReference type="InterPro" id="IPR036812">
    <property type="entry name" value="NAD(P)_OxRdtase_dom_sf"/>
</dbReference>
<sequence length="312" mass="34354">MPGPNFKLNNGSVIPGIGLGTWKSGPNEVARAVEEALKAGYRHIDCAWSYGNEKEVGAGLRASGVPREEVFITSNLWCTYHSRVEECLDETLANLGTDYVDLYLVHWPVALNQSGNHPVFPTRPNGNRDIDESRDIRDTWKAMEAVCKKGKAKAIGASNFSEKILQKILPTEIPPAVDQLELHLYNPQHKLIDYLKSQNIVPQAYSPLGSNYAPLMTDETAAEIAKKHGLATTDVLLGYLLKKDIVVLPKSVTPARIKTNLDNTITAYEKLTEEDVAVLDAVAANGKQKRLVTPPWGIDLGFDNWPVLTQTA</sequence>
<dbReference type="PRINTS" id="PR00069">
    <property type="entry name" value="ALDKETRDTASE"/>
</dbReference>
<dbReference type="OrthoDB" id="416253at2759"/>
<evidence type="ECO:0000256" key="2">
    <source>
        <dbReference type="PIRSR" id="PIRSR000097-1"/>
    </source>
</evidence>
<evidence type="ECO:0000256" key="3">
    <source>
        <dbReference type="PIRSR" id="PIRSR000097-2"/>
    </source>
</evidence>
<reference evidence="6" key="1">
    <citation type="journal article" date="2012" name="Science">
        <title>The Paleozoic origin of enzymatic lignin decomposition reconstructed from 31 fungal genomes.</title>
        <authorList>
            <person name="Floudas D."/>
            <person name="Binder M."/>
            <person name="Riley R."/>
            <person name="Barry K."/>
            <person name="Blanchette R.A."/>
            <person name="Henrissat B."/>
            <person name="Martinez A.T."/>
            <person name="Otillar R."/>
            <person name="Spatafora J.W."/>
            <person name="Yadav J.S."/>
            <person name="Aerts A."/>
            <person name="Benoit I."/>
            <person name="Boyd A."/>
            <person name="Carlson A."/>
            <person name="Copeland A."/>
            <person name="Coutinho P.M."/>
            <person name="de Vries R.P."/>
            <person name="Ferreira P."/>
            <person name="Findley K."/>
            <person name="Foster B."/>
            <person name="Gaskell J."/>
            <person name="Glotzer D."/>
            <person name="Gorecki P."/>
            <person name="Heitman J."/>
            <person name="Hesse C."/>
            <person name="Hori C."/>
            <person name="Igarashi K."/>
            <person name="Jurgens J.A."/>
            <person name="Kallen N."/>
            <person name="Kersten P."/>
            <person name="Kohler A."/>
            <person name="Kuees U."/>
            <person name="Kumar T.K.A."/>
            <person name="Kuo A."/>
            <person name="LaButti K."/>
            <person name="Larrondo L.F."/>
            <person name="Lindquist E."/>
            <person name="Ling A."/>
            <person name="Lombard V."/>
            <person name="Lucas S."/>
            <person name="Lundell T."/>
            <person name="Martin R."/>
            <person name="McLaughlin D.J."/>
            <person name="Morgenstern I."/>
            <person name="Morin E."/>
            <person name="Murat C."/>
            <person name="Nagy L.G."/>
            <person name="Nolan M."/>
            <person name="Ohm R.A."/>
            <person name="Patyshakuliyeva A."/>
            <person name="Rokas A."/>
            <person name="Ruiz-Duenas F.J."/>
            <person name="Sabat G."/>
            <person name="Salamov A."/>
            <person name="Samejima M."/>
            <person name="Schmutz J."/>
            <person name="Slot J.C."/>
            <person name="St John F."/>
            <person name="Stenlid J."/>
            <person name="Sun H."/>
            <person name="Sun S."/>
            <person name="Syed K."/>
            <person name="Tsang A."/>
            <person name="Wiebenga A."/>
            <person name="Young D."/>
            <person name="Pisabarro A."/>
            <person name="Eastwood D.C."/>
            <person name="Martin F."/>
            <person name="Cullen D."/>
            <person name="Grigoriev I.V."/>
            <person name="Hibbett D.S."/>
        </authorList>
    </citation>
    <scope>NUCLEOTIDE SEQUENCE [LARGE SCALE GENOMIC DNA]</scope>
    <source>
        <strain evidence="6">RWD-64-598 SS2</strain>
    </source>
</reference>
<dbReference type="InterPro" id="IPR020471">
    <property type="entry name" value="AKR"/>
</dbReference>
<dbReference type="RefSeq" id="XP_007771255.1">
    <property type="nucleotide sequence ID" value="XM_007773065.1"/>
</dbReference>
<dbReference type="InterPro" id="IPR023210">
    <property type="entry name" value="NADP_OxRdtase_dom"/>
</dbReference>
<dbReference type="FunFam" id="3.20.20.100:FF:000002">
    <property type="entry name" value="2,5-diketo-D-gluconic acid reductase A"/>
    <property type="match status" value="1"/>
</dbReference>
<dbReference type="PANTHER" id="PTHR11732">
    <property type="entry name" value="ALDO/KETO REDUCTASE"/>
    <property type="match status" value="1"/>
</dbReference>
<name>A0A5M3MG31_CONPW</name>
<keyword evidence="6" id="KW-1185">Reference proteome</keyword>
<dbReference type="SUPFAM" id="SSF51430">
    <property type="entry name" value="NAD(P)-linked oxidoreductase"/>
    <property type="match status" value="1"/>
</dbReference>
<evidence type="ECO:0000313" key="6">
    <source>
        <dbReference type="Proteomes" id="UP000053558"/>
    </source>
</evidence>
<evidence type="ECO:0000313" key="5">
    <source>
        <dbReference type="EMBL" id="EIW78172.1"/>
    </source>
</evidence>
<dbReference type="EMBL" id="JH711582">
    <property type="protein sequence ID" value="EIW78172.1"/>
    <property type="molecule type" value="Genomic_DNA"/>
</dbReference>
<dbReference type="GO" id="GO:0016616">
    <property type="term" value="F:oxidoreductase activity, acting on the CH-OH group of donors, NAD or NADP as acceptor"/>
    <property type="evidence" value="ECO:0007669"/>
    <property type="project" value="UniProtKB-ARBA"/>
</dbReference>
<dbReference type="InterPro" id="IPR018170">
    <property type="entry name" value="Aldo/ket_reductase_CS"/>
</dbReference>
<dbReference type="Proteomes" id="UP000053558">
    <property type="component" value="Unassembled WGS sequence"/>
</dbReference>
<organism evidence="5 6">
    <name type="scientific">Coniophora puteana (strain RWD-64-598)</name>
    <name type="common">Brown rot fungus</name>
    <dbReference type="NCBI Taxonomy" id="741705"/>
    <lineage>
        <taxon>Eukaryota</taxon>
        <taxon>Fungi</taxon>
        <taxon>Dikarya</taxon>
        <taxon>Basidiomycota</taxon>
        <taxon>Agaricomycotina</taxon>
        <taxon>Agaricomycetes</taxon>
        <taxon>Agaricomycetidae</taxon>
        <taxon>Boletales</taxon>
        <taxon>Coniophorineae</taxon>
        <taxon>Coniophoraceae</taxon>
        <taxon>Coniophora</taxon>
    </lineage>
</organism>
<dbReference type="PIRSF" id="PIRSF000097">
    <property type="entry name" value="AKR"/>
    <property type="match status" value="1"/>
</dbReference>
<dbReference type="Gene3D" id="3.20.20.100">
    <property type="entry name" value="NADP-dependent oxidoreductase domain"/>
    <property type="match status" value="1"/>
</dbReference>
<dbReference type="AlphaFoldDB" id="A0A5M3MG31"/>
<comment type="caution">
    <text evidence="5">The sequence shown here is derived from an EMBL/GenBank/DDBJ whole genome shotgun (WGS) entry which is preliminary data.</text>
</comment>
<gene>
    <name evidence="5" type="ORF">CONPUDRAFT_138574</name>
</gene>